<keyword evidence="7" id="KW-1185">Reference proteome</keyword>
<dbReference type="EMBL" id="BSFE01000002">
    <property type="protein sequence ID" value="GLK51176.1"/>
    <property type="molecule type" value="Genomic_DNA"/>
</dbReference>
<keyword evidence="3" id="KW-0238">DNA-binding</keyword>
<feature type="coiled-coil region" evidence="4">
    <location>
        <begin position="156"/>
        <end position="183"/>
    </location>
</feature>
<reference evidence="6" key="1">
    <citation type="journal article" date="2014" name="Int. J. Syst. Evol. Microbiol.">
        <title>Complete genome sequence of Corynebacterium casei LMG S-19264T (=DSM 44701T), isolated from a smear-ripened cheese.</title>
        <authorList>
            <consortium name="US DOE Joint Genome Institute (JGI-PGF)"/>
            <person name="Walter F."/>
            <person name="Albersmeier A."/>
            <person name="Kalinowski J."/>
            <person name="Ruckert C."/>
        </authorList>
    </citation>
    <scope>NUCLEOTIDE SEQUENCE</scope>
    <source>
        <strain evidence="6">VKM B-1513</strain>
    </source>
</reference>
<comment type="similarity">
    <text evidence="1">Belongs to the type-I restriction system S methylase family.</text>
</comment>
<proteinExistence type="inferred from homology"/>
<reference evidence="6" key="2">
    <citation type="submission" date="2023-01" db="EMBL/GenBank/DDBJ databases">
        <authorList>
            <person name="Sun Q."/>
            <person name="Evtushenko L."/>
        </authorList>
    </citation>
    <scope>NUCLEOTIDE SEQUENCE</scope>
    <source>
        <strain evidence="6">VKM B-1513</strain>
    </source>
</reference>
<evidence type="ECO:0000259" key="5">
    <source>
        <dbReference type="Pfam" id="PF01420"/>
    </source>
</evidence>
<dbReference type="Proteomes" id="UP001143486">
    <property type="component" value="Unassembled WGS sequence"/>
</dbReference>
<evidence type="ECO:0000256" key="4">
    <source>
        <dbReference type="SAM" id="Coils"/>
    </source>
</evidence>
<feature type="domain" description="Type I restriction modification DNA specificity" evidence="5">
    <location>
        <begin position="45"/>
        <end position="165"/>
    </location>
</feature>
<keyword evidence="2" id="KW-0680">Restriction system</keyword>
<evidence type="ECO:0000256" key="1">
    <source>
        <dbReference type="ARBA" id="ARBA00010923"/>
    </source>
</evidence>
<evidence type="ECO:0000313" key="7">
    <source>
        <dbReference type="Proteomes" id="UP001143486"/>
    </source>
</evidence>
<dbReference type="GO" id="GO:0009307">
    <property type="term" value="P:DNA restriction-modification system"/>
    <property type="evidence" value="ECO:0007669"/>
    <property type="project" value="UniProtKB-KW"/>
</dbReference>
<dbReference type="InterPro" id="IPR044946">
    <property type="entry name" value="Restrct_endonuc_typeI_TRD_sf"/>
</dbReference>
<evidence type="ECO:0000256" key="3">
    <source>
        <dbReference type="ARBA" id="ARBA00023125"/>
    </source>
</evidence>
<gene>
    <name evidence="6" type="ORF">GCM10017621_06840</name>
</gene>
<dbReference type="InterPro" id="IPR052021">
    <property type="entry name" value="Type-I_RS_S_subunit"/>
</dbReference>
<dbReference type="Gene3D" id="3.90.220.20">
    <property type="entry name" value="DNA methylase specificity domains"/>
    <property type="match status" value="2"/>
</dbReference>
<keyword evidence="4" id="KW-0175">Coiled coil</keyword>
<dbReference type="InterPro" id="IPR000055">
    <property type="entry name" value="Restrct_endonuc_typeI_TRD"/>
</dbReference>
<dbReference type="PANTHER" id="PTHR30408:SF12">
    <property type="entry name" value="TYPE I RESTRICTION ENZYME MJAVIII SPECIFICITY SUBUNIT"/>
    <property type="match status" value="1"/>
</dbReference>
<sequence>MSWPMVALGEITAKVEKADPEKRGLDEFDYIDLSAVSQTEKRVNGVARIAASDAPSRARQIVHPGDVLVSTVRPNLNGVAVVPQGLLNPVGSTGFSVLRAKPERLDARYLFHWVRMPTFVDEMVRLSTGQSYPAVSDKIVRSSEIPLPPLDEQKRIAAILDKADALRRARERARELYHSLRRSYFRSVFEAGRSYECVSFGDVVFYQEGPGVRKWQFREAGIKLINVKNLVDGRLVLENTWRHLDEDEVAQKYSHFLLESGDLVIASSGVTWGKIAEVRESHLPLCLNTSVIRLRPNSETLLARYLRAFVEIGSFRQQIERLITGSAQPNFGPSHLAQVQIPLPPREIQQRFSDFSEQLDHLAESNEKAIAEQEALFTSLQSRAFAGEL</sequence>
<dbReference type="SUPFAM" id="SSF116734">
    <property type="entry name" value="DNA methylase specificity domain"/>
    <property type="match status" value="2"/>
</dbReference>
<dbReference type="AlphaFoldDB" id="A0A9W6MMT1"/>
<feature type="domain" description="Type I restriction modification DNA specificity" evidence="5">
    <location>
        <begin position="250"/>
        <end position="371"/>
    </location>
</feature>
<dbReference type="GO" id="GO:0003677">
    <property type="term" value="F:DNA binding"/>
    <property type="evidence" value="ECO:0007669"/>
    <property type="project" value="UniProtKB-KW"/>
</dbReference>
<comment type="caution">
    <text evidence="6">The sequence shown here is derived from an EMBL/GenBank/DDBJ whole genome shotgun (WGS) entry which is preliminary data.</text>
</comment>
<protein>
    <submittedName>
        <fullName evidence="6">Type I restriction modification enzyme protein S</fullName>
    </submittedName>
</protein>
<evidence type="ECO:0000256" key="2">
    <source>
        <dbReference type="ARBA" id="ARBA00022747"/>
    </source>
</evidence>
<name>A0A9W6MMT1_9PROT</name>
<accession>A0A9W6MMT1</accession>
<evidence type="ECO:0000313" key="6">
    <source>
        <dbReference type="EMBL" id="GLK51176.1"/>
    </source>
</evidence>
<organism evidence="6 7">
    <name type="scientific">Maricaulis virginensis</name>
    <dbReference type="NCBI Taxonomy" id="144022"/>
    <lineage>
        <taxon>Bacteria</taxon>
        <taxon>Pseudomonadati</taxon>
        <taxon>Pseudomonadota</taxon>
        <taxon>Alphaproteobacteria</taxon>
        <taxon>Maricaulales</taxon>
        <taxon>Maricaulaceae</taxon>
        <taxon>Maricaulis</taxon>
    </lineage>
</organism>
<dbReference type="Pfam" id="PF01420">
    <property type="entry name" value="Methylase_S"/>
    <property type="match status" value="2"/>
</dbReference>
<dbReference type="PANTHER" id="PTHR30408">
    <property type="entry name" value="TYPE-1 RESTRICTION ENZYME ECOKI SPECIFICITY PROTEIN"/>
    <property type="match status" value="1"/>
</dbReference>
<dbReference type="RefSeq" id="WP_271185568.1">
    <property type="nucleotide sequence ID" value="NZ_BSFE01000002.1"/>
</dbReference>